<sequence length="156" mass="18154">MRLYFKQRFFSWLDSYDIFDENGNTVFTVEGQLSWGHKLAIYNAGGEEVGMVKEVVLTFLPRFELYINGELAGTLSKELSFFRPRYNIDFNGWHVEGDFFEWDYQIEDEQGNQVASISKDLWHMTDHYVIEVNQSGDALDALMVVLAIDAEKCSRQ</sequence>
<proteinExistence type="inferred from homology"/>
<comment type="caution">
    <text evidence="2">The sequence shown here is derived from an EMBL/GenBank/DDBJ whole genome shotgun (WGS) entry which is preliminary data.</text>
</comment>
<dbReference type="SUPFAM" id="SSF54518">
    <property type="entry name" value="Tubby C-terminal domain-like"/>
    <property type="match status" value="1"/>
</dbReference>
<dbReference type="EMBL" id="QRMS01000001">
    <property type="protein sequence ID" value="RHJ89356.1"/>
    <property type="molecule type" value="Genomic_DNA"/>
</dbReference>
<dbReference type="Gene3D" id="2.40.160.200">
    <property type="entry name" value="LURP1-related"/>
    <property type="match status" value="1"/>
</dbReference>
<dbReference type="OrthoDB" id="652307at2"/>
<dbReference type="InterPro" id="IPR038595">
    <property type="entry name" value="LOR_sf"/>
</dbReference>
<dbReference type="AlphaFoldDB" id="A0A415E6F9"/>
<evidence type="ECO:0008006" key="4">
    <source>
        <dbReference type="Google" id="ProtNLM"/>
    </source>
</evidence>
<accession>A0A415E6F9</accession>
<dbReference type="RefSeq" id="WP_118333448.1">
    <property type="nucleotide sequence ID" value="NZ_JBKYJU010000002.1"/>
</dbReference>
<comment type="similarity">
    <text evidence="1">Belongs to the LOR family.</text>
</comment>
<reference evidence="2 3" key="1">
    <citation type="submission" date="2018-08" db="EMBL/GenBank/DDBJ databases">
        <title>A genome reference for cultivated species of the human gut microbiota.</title>
        <authorList>
            <person name="Zou Y."/>
            <person name="Xue W."/>
            <person name="Luo G."/>
        </authorList>
    </citation>
    <scope>NUCLEOTIDE SEQUENCE [LARGE SCALE GENOMIC DNA]</scope>
    <source>
        <strain evidence="2 3">AM07-24</strain>
    </source>
</reference>
<dbReference type="Proteomes" id="UP000284841">
    <property type="component" value="Unassembled WGS sequence"/>
</dbReference>
<evidence type="ECO:0000313" key="3">
    <source>
        <dbReference type="Proteomes" id="UP000284841"/>
    </source>
</evidence>
<evidence type="ECO:0000313" key="2">
    <source>
        <dbReference type="EMBL" id="RHJ89356.1"/>
    </source>
</evidence>
<dbReference type="STRING" id="1776384.GCA_900086585_02661"/>
<evidence type="ECO:0000256" key="1">
    <source>
        <dbReference type="ARBA" id="ARBA00005437"/>
    </source>
</evidence>
<name>A0A415E6F9_9FIRM</name>
<gene>
    <name evidence="2" type="ORF">DW099_01915</name>
</gene>
<organism evidence="2 3">
    <name type="scientific">Emergencia timonensis</name>
    <dbReference type="NCBI Taxonomy" id="1776384"/>
    <lineage>
        <taxon>Bacteria</taxon>
        <taxon>Bacillati</taxon>
        <taxon>Bacillota</taxon>
        <taxon>Clostridia</taxon>
        <taxon>Peptostreptococcales</taxon>
        <taxon>Anaerovoracaceae</taxon>
        <taxon>Emergencia</taxon>
    </lineage>
</organism>
<dbReference type="InterPro" id="IPR007612">
    <property type="entry name" value="LOR"/>
</dbReference>
<keyword evidence="3" id="KW-1185">Reference proteome</keyword>
<dbReference type="Pfam" id="PF04525">
    <property type="entry name" value="LOR"/>
    <property type="match status" value="1"/>
</dbReference>
<protein>
    <recommendedName>
        <fullName evidence="4">Tubby C 2 family protein</fullName>
    </recommendedName>
</protein>
<dbReference type="InterPro" id="IPR025659">
    <property type="entry name" value="Tubby-like_C"/>
</dbReference>